<feature type="transmembrane region" description="Helical" evidence="7">
    <location>
        <begin position="100"/>
        <end position="120"/>
    </location>
</feature>
<dbReference type="PRINTS" id="PR01035">
    <property type="entry name" value="TCRTETA"/>
</dbReference>
<keyword evidence="6 7" id="KW-0472">Membrane</keyword>
<dbReference type="InterPro" id="IPR001958">
    <property type="entry name" value="Tet-R_TetA/multi-R_MdtG-like"/>
</dbReference>
<feature type="transmembrane region" description="Helical" evidence="7">
    <location>
        <begin position="266"/>
        <end position="283"/>
    </location>
</feature>
<feature type="transmembrane region" description="Helical" evidence="7">
    <location>
        <begin position="160"/>
        <end position="178"/>
    </location>
</feature>
<feature type="transmembrane region" description="Helical" evidence="7">
    <location>
        <begin position="357"/>
        <end position="375"/>
    </location>
</feature>
<dbReference type="InterPro" id="IPR036259">
    <property type="entry name" value="MFS_trans_sf"/>
</dbReference>
<sequence>MNMKIYILAIAAFVVGTVELIIGGILDIVAEDLHVSISTAGWLITLFSVVFALSAPVLQAMTANVERKELLLWTLAVFFVGNAISSLSPSYWILMLGRMLSASSGSLIIVLSITIASSIAQEEFRARAIGTIFMGVSGSLVLGVPIGLVIGNAFGWRAPFIFISVLTLASMVAIYAFLPKIPPRPTIPLRQQLATLKKPKIISAQFTSVFMLTGHLTLYAYFTPFLKTALNVSSVWVSFIYFVFGLSAVCGGGIGGWVADKWGSTRSILSIIAAFAAVMFLIPAVTSSLYLFLIVMVLWSMLSWAITPAQQNYLIESAPESYEIQQGLNTSALHLGIALGSAVGGMVITHASVLSTPWVGGIFVLISFMCAVFSISRPSAVQPQPTITV</sequence>
<protein>
    <submittedName>
        <fullName evidence="9">MFS transporter</fullName>
    </submittedName>
</protein>
<dbReference type="PANTHER" id="PTHR43124">
    <property type="entry name" value="PURINE EFFLUX PUMP PBUE"/>
    <property type="match status" value="1"/>
</dbReference>
<dbReference type="CDD" id="cd17324">
    <property type="entry name" value="MFS_NepI_like"/>
    <property type="match status" value="1"/>
</dbReference>
<feature type="transmembrane region" description="Helical" evidence="7">
    <location>
        <begin position="70"/>
        <end position="94"/>
    </location>
</feature>
<feature type="transmembrane region" description="Helical" evidence="7">
    <location>
        <begin position="132"/>
        <end position="154"/>
    </location>
</feature>
<accession>A0ABX7FSH1</accession>
<keyword evidence="10" id="KW-1185">Reference proteome</keyword>
<dbReference type="InterPro" id="IPR011701">
    <property type="entry name" value="MFS"/>
</dbReference>
<evidence type="ECO:0000256" key="4">
    <source>
        <dbReference type="ARBA" id="ARBA00022692"/>
    </source>
</evidence>
<feature type="transmembrane region" description="Helical" evidence="7">
    <location>
        <begin position="328"/>
        <end position="351"/>
    </location>
</feature>
<dbReference type="InterPro" id="IPR020846">
    <property type="entry name" value="MFS_dom"/>
</dbReference>
<dbReference type="SUPFAM" id="SSF103473">
    <property type="entry name" value="MFS general substrate transporter"/>
    <property type="match status" value="1"/>
</dbReference>
<dbReference type="Proteomes" id="UP000596248">
    <property type="component" value="Chromosome"/>
</dbReference>
<dbReference type="EMBL" id="CP069127">
    <property type="protein sequence ID" value="QRG68690.1"/>
    <property type="molecule type" value="Genomic_DNA"/>
</dbReference>
<keyword evidence="5 7" id="KW-1133">Transmembrane helix</keyword>
<feature type="transmembrane region" description="Helical" evidence="7">
    <location>
        <begin position="289"/>
        <end position="307"/>
    </location>
</feature>
<dbReference type="PANTHER" id="PTHR43124:SF10">
    <property type="entry name" value="PURINE EFFLUX PUMP PBUE"/>
    <property type="match status" value="1"/>
</dbReference>
<gene>
    <name evidence="9" type="ORF">JNE38_05935</name>
</gene>
<comment type="subcellular location">
    <subcellularLocation>
        <location evidence="1">Cell membrane</location>
        <topology evidence="1">Multi-pass membrane protein</topology>
    </subcellularLocation>
</comment>
<proteinExistence type="predicted"/>
<evidence type="ECO:0000256" key="6">
    <source>
        <dbReference type="ARBA" id="ARBA00023136"/>
    </source>
</evidence>
<evidence type="ECO:0000256" key="2">
    <source>
        <dbReference type="ARBA" id="ARBA00022448"/>
    </source>
</evidence>
<feature type="domain" description="Major facilitator superfamily (MFS) profile" evidence="8">
    <location>
        <begin position="4"/>
        <end position="379"/>
    </location>
</feature>
<feature type="transmembrane region" description="Helical" evidence="7">
    <location>
        <begin position="199"/>
        <end position="222"/>
    </location>
</feature>
<evidence type="ECO:0000256" key="7">
    <source>
        <dbReference type="SAM" id="Phobius"/>
    </source>
</evidence>
<evidence type="ECO:0000313" key="10">
    <source>
        <dbReference type="Proteomes" id="UP000596248"/>
    </source>
</evidence>
<reference evidence="9 10" key="1">
    <citation type="submission" date="2021-01" db="EMBL/GenBank/DDBJ databases">
        <title>Identification of strong promoters based on the transcriptome of Brevibacillus choshinensis.</title>
        <authorList>
            <person name="Yao D."/>
            <person name="Zhang K."/>
            <person name="Wu J."/>
        </authorList>
    </citation>
    <scope>NUCLEOTIDE SEQUENCE [LARGE SCALE GENOMIC DNA]</scope>
    <source>
        <strain evidence="9 10">HPD31-SP3</strain>
    </source>
</reference>
<feature type="transmembrane region" description="Helical" evidence="7">
    <location>
        <begin position="234"/>
        <end position="259"/>
    </location>
</feature>
<name>A0ABX7FSH1_BRECH</name>
<feature type="transmembrane region" description="Helical" evidence="7">
    <location>
        <begin position="7"/>
        <end position="29"/>
    </location>
</feature>
<dbReference type="InterPro" id="IPR050189">
    <property type="entry name" value="MFS_Efflux_Transporters"/>
</dbReference>
<dbReference type="PROSITE" id="PS50850">
    <property type="entry name" value="MFS"/>
    <property type="match status" value="1"/>
</dbReference>
<dbReference type="Gene3D" id="1.20.1250.20">
    <property type="entry name" value="MFS general substrate transporter like domains"/>
    <property type="match status" value="1"/>
</dbReference>
<keyword evidence="2" id="KW-0813">Transport</keyword>
<keyword evidence="3" id="KW-1003">Cell membrane</keyword>
<feature type="transmembrane region" description="Helical" evidence="7">
    <location>
        <begin position="35"/>
        <end position="58"/>
    </location>
</feature>
<dbReference type="Pfam" id="PF07690">
    <property type="entry name" value="MFS_1"/>
    <property type="match status" value="1"/>
</dbReference>
<evidence type="ECO:0000313" key="9">
    <source>
        <dbReference type="EMBL" id="QRG68690.1"/>
    </source>
</evidence>
<dbReference type="RefSeq" id="WP_203355688.1">
    <property type="nucleotide sequence ID" value="NZ_CP069127.1"/>
</dbReference>
<keyword evidence="4 7" id="KW-0812">Transmembrane</keyword>
<evidence type="ECO:0000256" key="5">
    <source>
        <dbReference type="ARBA" id="ARBA00022989"/>
    </source>
</evidence>
<evidence type="ECO:0000259" key="8">
    <source>
        <dbReference type="PROSITE" id="PS50850"/>
    </source>
</evidence>
<evidence type="ECO:0000256" key="1">
    <source>
        <dbReference type="ARBA" id="ARBA00004651"/>
    </source>
</evidence>
<organism evidence="9 10">
    <name type="scientific">Brevibacillus choshinensis</name>
    <dbReference type="NCBI Taxonomy" id="54911"/>
    <lineage>
        <taxon>Bacteria</taxon>
        <taxon>Bacillati</taxon>
        <taxon>Bacillota</taxon>
        <taxon>Bacilli</taxon>
        <taxon>Bacillales</taxon>
        <taxon>Paenibacillaceae</taxon>
        <taxon>Brevibacillus</taxon>
    </lineage>
</organism>
<evidence type="ECO:0000256" key="3">
    <source>
        <dbReference type="ARBA" id="ARBA00022475"/>
    </source>
</evidence>